<sequence>MNRRTFVAAGLTGVASAVACAFGITPRSARASVDAWPSKQINYVIAFAPGSNSDVLGRIMAQKLGEALKDNVVVENRAGATGMIGSAYVAKAPPDGYTLLGASIATHAINPSLFKDMQYDPVASFQPITIIGMNANTLVVSNESRFKSVQDIIDAAREKPGTISYASSGIGTTQHLSGVLLEQIAGIKLVHAPYSGRSAIPDVIGQQVDFMFEGPTVVPQVKGGRLRALAVTSPQRLKSLPDVPTMQEAGVKDYEVQAWQAIFAPAGTPRPIVDKLYQALAQIIHSPDMQARLEGMGVIPSAMSPDDFAVFQKKEIAKWGDLVKSTGTKVE</sequence>
<evidence type="ECO:0000256" key="1">
    <source>
        <dbReference type="ARBA" id="ARBA00006987"/>
    </source>
</evidence>
<dbReference type="EMBL" id="NEVQ01000013">
    <property type="protein sequence ID" value="OZI56099.1"/>
    <property type="molecule type" value="Genomic_DNA"/>
</dbReference>
<dbReference type="RefSeq" id="WP_094837945.1">
    <property type="nucleotide sequence ID" value="NZ_NEVQ01000013.1"/>
</dbReference>
<comment type="caution">
    <text evidence="2">The sequence shown here is derived from an EMBL/GenBank/DDBJ whole genome shotgun (WGS) entry which is preliminary data.</text>
</comment>
<dbReference type="PROSITE" id="PS51257">
    <property type="entry name" value="PROKAR_LIPOPROTEIN"/>
    <property type="match status" value="1"/>
</dbReference>
<evidence type="ECO:0000313" key="2">
    <source>
        <dbReference type="EMBL" id="OZI56099.1"/>
    </source>
</evidence>
<evidence type="ECO:0000313" key="3">
    <source>
        <dbReference type="Proteomes" id="UP000216885"/>
    </source>
</evidence>
<name>A0A261U2K3_9BORD</name>
<dbReference type="PIRSF" id="PIRSF017082">
    <property type="entry name" value="YflP"/>
    <property type="match status" value="1"/>
</dbReference>
<dbReference type="CDD" id="cd13578">
    <property type="entry name" value="PBP2_Bug27"/>
    <property type="match status" value="1"/>
</dbReference>
<protein>
    <submittedName>
        <fullName evidence="2">MFS transporter</fullName>
    </submittedName>
</protein>
<dbReference type="PANTHER" id="PTHR42928">
    <property type="entry name" value="TRICARBOXYLATE-BINDING PROTEIN"/>
    <property type="match status" value="1"/>
</dbReference>
<organism evidence="2 3">
    <name type="scientific">Bordetella genomosp. 4</name>
    <dbReference type="NCBI Taxonomy" id="463044"/>
    <lineage>
        <taxon>Bacteria</taxon>
        <taxon>Pseudomonadati</taxon>
        <taxon>Pseudomonadota</taxon>
        <taxon>Betaproteobacteria</taxon>
        <taxon>Burkholderiales</taxon>
        <taxon>Alcaligenaceae</taxon>
        <taxon>Bordetella</taxon>
    </lineage>
</organism>
<dbReference type="InterPro" id="IPR005064">
    <property type="entry name" value="BUG"/>
</dbReference>
<dbReference type="InterPro" id="IPR042100">
    <property type="entry name" value="Bug_dom1"/>
</dbReference>
<dbReference type="Pfam" id="PF03401">
    <property type="entry name" value="TctC"/>
    <property type="match status" value="1"/>
</dbReference>
<dbReference type="SUPFAM" id="SSF53850">
    <property type="entry name" value="Periplasmic binding protein-like II"/>
    <property type="match status" value="1"/>
</dbReference>
<reference evidence="2 3" key="1">
    <citation type="submission" date="2017-05" db="EMBL/GenBank/DDBJ databases">
        <title>Complete and WGS of Bordetella genogroups.</title>
        <authorList>
            <person name="Spilker T."/>
            <person name="LiPuma J."/>
        </authorList>
    </citation>
    <scope>NUCLEOTIDE SEQUENCE [LARGE SCALE GENOMIC DNA]</scope>
    <source>
        <strain evidence="2 3">AU9919</strain>
    </source>
</reference>
<keyword evidence="3" id="KW-1185">Reference proteome</keyword>
<dbReference type="Gene3D" id="3.40.190.10">
    <property type="entry name" value="Periplasmic binding protein-like II"/>
    <property type="match status" value="1"/>
</dbReference>
<comment type="similarity">
    <text evidence="1">Belongs to the UPF0065 (bug) family.</text>
</comment>
<gene>
    <name evidence="2" type="ORF">CAL20_11665</name>
</gene>
<proteinExistence type="inferred from homology"/>
<dbReference type="Proteomes" id="UP000216885">
    <property type="component" value="Unassembled WGS sequence"/>
</dbReference>
<dbReference type="Gene3D" id="3.40.190.150">
    <property type="entry name" value="Bordetella uptake gene, domain 1"/>
    <property type="match status" value="1"/>
</dbReference>
<dbReference type="AlphaFoldDB" id="A0A261U2K3"/>
<dbReference type="PANTHER" id="PTHR42928:SF5">
    <property type="entry name" value="BLR1237 PROTEIN"/>
    <property type="match status" value="1"/>
</dbReference>
<accession>A0A261U2K3</accession>